<dbReference type="AlphaFoldDB" id="A0A8T2IG10"/>
<comment type="caution">
    <text evidence="2">The sequence shown here is derived from an EMBL/GenBank/DDBJ whole genome shotgun (WGS) entry which is preliminary data.</text>
</comment>
<gene>
    <name evidence="2" type="ORF">GDO86_020038</name>
</gene>
<keyword evidence="1" id="KW-0812">Transmembrane</keyword>
<accession>A0A8T2IG10</accession>
<feature type="transmembrane region" description="Helical" evidence="1">
    <location>
        <begin position="24"/>
        <end position="42"/>
    </location>
</feature>
<name>A0A8T2IG10_9PIPI</name>
<keyword evidence="1" id="KW-0472">Membrane</keyword>
<keyword evidence="1" id="KW-1133">Transmembrane helix</keyword>
<evidence type="ECO:0000313" key="2">
    <source>
        <dbReference type="EMBL" id="KAG8430763.1"/>
    </source>
</evidence>
<sequence length="135" mass="15023">MASIGQNGPFSLPPYQFLGHLHGHILWFLMFLPLFGCFRSIAARKVGLDQYKPWVNTPSSIRVCCTLLTPCIASPPTVWADCKSLPSAEFDSSSSRSAGILRVDICIFLNEFYMHFDIPMVLSPLKAKAGYTHGR</sequence>
<dbReference type="EMBL" id="JAACNH010000652">
    <property type="protein sequence ID" value="KAG8430763.1"/>
    <property type="molecule type" value="Genomic_DNA"/>
</dbReference>
<evidence type="ECO:0000313" key="3">
    <source>
        <dbReference type="Proteomes" id="UP000812440"/>
    </source>
</evidence>
<organism evidence="2 3">
    <name type="scientific">Hymenochirus boettgeri</name>
    <name type="common">Congo dwarf clawed frog</name>
    <dbReference type="NCBI Taxonomy" id="247094"/>
    <lineage>
        <taxon>Eukaryota</taxon>
        <taxon>Metazoa</taxon>
        <taxon>Chordata</taxon>
        <taxon>Craniata</taxon>
        <taxon>Vertebrata</taxon>
        <taxon>Euteleostomi</taxon>
        <taxon>Amphibia</taxon>
        <taxon>Batrachia</taxon>
        <taxon>Anura</taxon>
        <taxon>Pipoidea</taxon>
        <taxon>Pipidae</taxon>
        <taxon>Pipinae</taxon>
        <taxon>Hymenochirus</taxon>
    </lineage>
</organism>
<reference evidence="2" key="1">
    <citation type="thesis" date="2020" institute="ProQuest LLC" country="789 East Eisenhower Parkway, Ann Arbor, MI, USA">
        <title>Comparative Genomics and Chromosome Evolution.</title>
        <authorList>
            <person name="Mudd A.B."/>
        </authorList>
    </citation>
    <scope>NUCLEOTIDE SEQUENCE</scope>
    <source>
        <strain evidence="2">Female2</strain>
        <tissue evidence="2">Blood</tissue>
    </source>
</reference>
<proteinExistence type="predicted"/>
<protein>
    <submittedName>
        <fullName evidence="2">Uncharacterized protein</fullName>
    </submittedName>
</protein>
<keyword evidence="3" id="KW-1185">Reference proteome</keyword>
<dbReference type="Proteomes" id="UP000812440">
    <property type="component" value="Unassembled WGS sequence"/>
</dbReference>
<evidence type="ECO:0000256" key="1">
    <source>
        <dbReference type="SAM" id="Phobius"/>
    </source>
</evidence>